<reference evidence="3" key="1">
    <citation type="submission" date="2021-02" db="EMBL/GenBank/DDBJ databases">
        <authorList>
            <person name="Nowell W R."/>
        </authorList>
    </citation>
    <scope>NUCLEOTIDE SEQUENCE</scope>
</reference>
<feature type="region of interest" description="Disordered" evidence="1">
    <location>
        <begin position="23"/>
        <end position="136"/>
    </location>
</feature>
<dbReference type="EMBL" id="CAJOBA010081700">
    <property type="protein sequence ID" value="CAF4444803.1"/>
    <property type="molecule type" value="Genomic_DNA"/>
</dbReference>
<accession>A0A8S2WHS7</accession>
<evidence type="ECO:0000256" key="1">
    <source>
        <dbReference type="SAM" id="MobiDB-lite"/>
    </source>
</evidence>
<sequence>MPTSSQAQILSVVDYQLQQPTSAGDVNNVLTSTGNPTLTDNNLNNRQRRQGSFTDTNIYDSQTAKVHDASPSPKEKRRHHRQRSSGNDEHLGSARLQPNNDSNNLRKQSYDENQLPNDKAGTKRRGSKTEGKIIYS</sequence>
<name>A0A8S2WHS7_9BILA</name>
<protein>
    <submittedName>
        <fullName evidence="3">Uncharacterized protein</fullName>
    </submittedName>
</protein>
<gene>
    <name evidence="2" type="ORF">OVA965_LOCUS43342</name>
    <name evidence="3" type="ORF">TMI583_LOCUS45555</name>
</gene>
<comment type="caution">
    <text evidence="3">The sequence shown here is derived from an EMBL/GenBank/DDBJ whole genome shotgun (WGS) entry which is preliminary data.</text>
</comment>
<evidence type="ECO:0000313" key="4">
    <source>
        <dbReference type="Proteomes" id="UP000682733"/>
    </source>
</evidence>
<dbReference type="AlphaFoldDB" id="A0A8S2WHS7"/>
<dbReference type="EMBL" id="CAJNOK010056664">
    <property type="protein sequence ID" value="CAF1623702.1"/>
    <property type="molecule type" value="Genomic_DNA"/>
</dbReference>
<organism evidence="3 4">
    <name type="scientific">Didymodactylos carnosus</name>
    <dbReference type="NCBI Taxonomy" id="1234261"/>
    <lineage>
        <taxon>Eukaryota</taxon>
        <taxon>Metazoa</taxon>
        <taxon>Spiralia</taxon>
        <taxon>Gnathifera</taxon>
        <taxon>Rotifera</taxon>
        <taxon>Eurotatoria</taxon>
        <taxon>Bdelloidea</taxon>
        <taxon>Philodinida</taxon>
        <taxon>Philodinidae</taxon>
        <taxon>Didymodactylos</taxon>
    </lineage>
</organism>
<feature type="compositionally biased region" description="Polar residues" evidence="1">
    <location>
        <begin position="23"/>
        <end position="64"/>
    </location>
</feature>
<feature type="compositionally biased region" description="Basic and acidic residues" evidence="1">
    <location>
        <begin position="127"/>
        <end position="136"/>
    </location>
</feature>
<dbReference type="Proteomes" id="UP000677228">
    <property type="component" value="Unassembled WGS sequence"/>
</dbReference>
<proteinExistence type="predicted"/>
<dbReference type="Proteomes" id="UP000682733">
    <property type="component" value="Unassembled WGS sequence"/>
</dbReference>
<evidence type="ECO:0000313" key="2">
    <source>
        <dbReference type="EMBL" id="CAF1623702.1"/>
    </source>
</evidence>
<feature type="compositionally biased region" description="Polar residues" evidence="1">
    <location>
        <begin position="96"/>
        <end position="116"/>
    </location>
</feature>
<evidence type="ECO:0000313" key="3">
    <source>
        <dbReference type="EMBL" id="CAF4444803.1"/>
    </source>
</evidence>